<evidence type="ECO:0000256" key="1">
    <source>
        <dbReference type="SAM" id="MobiDB-lite"/>
    </source>
</evidence>
<proteinExistence type="predicted"/>
<dbReference type="EMBL" id="UYRT01005362">
    <property type="protein sequence ID" value="VDK38550.1"/>
    <property type="molecule type" value="Genomic_DNA"/>
</dbReference>
<reference evidence="2 3" key="2">
    <citation type="submission" date="2018-11" db="EMBL/GenBank/DDBJ databases">
        <authorList>
            <consortium name="Pathogen Informatics"/>
        </authorList>
    </citation>
    <scope>NUCLEOTIDE SEQUENCE [LARGE SCALE GENOMIC DNA]</scope>
</reference>
<dbReference type="PANTHER" id="PTHR22093:SF0">
    <property type="entry name" value="LEUKOCYTE RECEPTOR CLUSTER MEMBER 1"/>
    <property type="match status" value="1"/>
</dbReference>
<feature type="compositionally biased region" description="Basic residues" evidence="1">
    <location>
        <begin position="120"/>
        <end position="148"/>
    </location>
</feature>
<dbReference type="AlphaFoldDB" id="A0A183D3C9"/>
<evidence type="ECO:0000313" key="3">
    <source>
        <dbReference type="Proteomes" id="UP000271098"/>
    </source>
</evidence>
<feature type="compositionally biased region" description="Basic and acidic residues" evidence="1">
    <location>
        <begin position="109"/>
        <end position="119"/>
    </location>
</feature>
<feature type="region of interest" description="Disordered" evidence="1">
    <location>
        <begin position="188"/>
        <end position="224"/>
    </location>
</feature>
<reference evidence="4" key="1">
    <citation type="submission" date="2016-06" db="UniProtKB">
        <authorList>
            <consortium name="WormBaseParasite"/>
        </authorList>
    </citation>
    <scope>IDENTIFICATION</scope>
</reference>
<evidence type="ECO:0000313" key="4">
    <source>
        <dbReference type="WBParaSite" id="GPUH_0000322501-mRNA-1"/>
    </source>
</evidence>
<name>A0A183D3C9_9BILA</name>
<dbReference type="Proteomes" id="UP000271098">
    <property type="component" value="Unassembled WGS sequence"/>
</dbReference>
<sequence length="224" mass="25981">MESMYGIRKSGTDEGGDDVQIAGPSGHVNFFADLEAEDRKNLGTGNREYELEKRKEKEDYEKKIGILQYLGQGSSELTKVKPWYEKAPEKKKGSDISVSLENTTSKIEIIRKRIKDADSKKHKKHKKHKHGAAERHRKMSEKKRRRHHSSSESLLNEELVVVEEAAKKQKLEKLRQERLEREAKERKRLAELLTPAENRANEAKLAPKYNSQFNPELARQNRPR</sequence>
<feature type="region of interest" description="Disordered" evidence="1">
    <location>
        <begin position="109"/>
        <end position="159"/>
    </location>
</feature>
<organism evidence="4">
    <name type="scientific">Gongylonema pulchrum</name>
    <dbReference type="NCBI Taxonomy" id="637853"/>
    <lineage>
        <taxon>Eukaryota</taxon>
        <taxon>Metazoa</taxon>
        <taxon>Ecdysozoa</taxon>
        <taxon>Nematoda</taxon>
        <taxon>Chromadorea</taxon>
        <taxon>Rhabditida</taxon>
        <taxon>Spirurina</taxon>
        <taxon>Spiruromorpha</taxon>
        <taxon>Spiruroidea</taxon>
        <taxon>Gongylonematidae</taxon>
        <taxon>Gongylonema</taxon>
    </lineage>
</organism>
<dbReference type="PANTHER" id="PTHR22093">
    <property type="entry name" value="LEUKOCYTE RECEPTOR CLUSTER LRC MEMBER 1"/>
    <property type="match status" value="1"/>
</dbReference>
<protein>
    <submittedName>
        <fullName evidence="4">Leukocyte receptor cluster member 1 homolog</fullName>
    </submittedName>
</protein>
<accession>A0A183D3C9</accession>
<gene>
    <name evidence="2" type="ORF">GPUH_LOCUS3220</name>
</gene>
<keyword evidence="3" id="KW-1185">Reference proteome</keyword>
<feature type="region of interest" description="Disordered" evidence="1">
    <location>
        <begin position="1"/>
        <end position="24"/>
    </location>
</feature>
<dbReference type="WBParaSite" id="GPUH_0000322501-mRNA-1">
    <property type="protein sequence ID" value="GPUH_0000322501-mRNA-1"/>
    <property type="gene ID" value="GPUH_0000322501"/>
</dbReference>
<evidence type="ECO:0000313" key="2">
    <source>
        <dbReference type="EMBL" id="VDK38550.1"/>
    </source>
</evidence>
<dbReference type="InterPro" id="IPR039875">
    <property type="entry name" value="LENG1-like"/>
</dbReference>
<dbReference type="OrthoDB" id="2159131at2759"/>